<keyword evidence="2" id="KW-0812">Transmembrane</keyword>
<dbReference type="HOGENOM" id="CLU_113299_2_2_11"/>
<gene>
    <name evidence="3" type="ordered locus">Xcel_1072</name>
</gene>
<evidence type="ECO:0000256" key="2">
    <source>
        <dbReference type="SAM" id="Phobius"/>
    </source>
</evidence>
<evidence type="ECO:0000313" key="3">
    <source>
        <dbReference type="EMBL" id="ACZ30103.1"/>
    </source>
</evidence>
<feature type="region of interest" description="Disordered" evidence="1">
    <location>
        <begin position="1"/>
        <end position="20"/>
    </location>
</feature>
<evidence type="ECO:0000256" key="1">
    <source>
        <dbReference type="SAM" id="MobiDB-lite"/>
    </source>
</evidence>
<dbReference type="KEGG" id="xce:Xcel_1072"/>
<proteinExistence type="predicted"/>
<dbReference type="Proteomes" id="UP000002255">
    <property type="component" value="Chromosome"/>
</dbReference>
<feature type="transmembrane region" description="Helical" evidence="2">
    <location>
        <begin position="29"/>
        <end position="50"/>
    </location>
</feature>
<dbReference type="GO" id="GO:0005886">
    <property type="term" value="C:plasma membrane"/>
    <property type="evidence" value="ECO:0007669"/>
    <property type="project" value="TreeGrafter"/>
</dbReference>
<dbReference type="EMBL" id="CP001821">
    <property type="protein sequence ID" value="ACZ30103.1"/>
    <property type="molecule type" value="Genomic_DNA"/>
</dbReference>
<reference evidence="3 4" key="2">
    <citation type="journal article" date="2010" name="Stand. Genomic Sci.">
        <title>Complete genome sequence of Xylanimonas cellulosilytica type strain (XIL07).</title>
        <authorList>
            <person name="Foster B."/>
            <person name="Pukall R."/>
            <person name="Abt B."/>
            <person name="Nolan M."/>
            <person name="Glavina Del Rio T."/>
            <person name="Chen F."/>
            <person name="Lucas S."/>
            <person name="Tice H."/>
            <person name="Pitluck S."/>
            <person name="Cheng J.-F."/>
            <person name="Chertkov O."/>
            <person name="Brettin T."/>
            <person name="Han C."/>
            <person name="Detter J.C."/>
            <person name="Bruce D."/>
            <person name="Goodwin L."/>
            <person name="Ivanova N."/>
            <person name="Mavromatis K."/>
            <person name="Pati A."/>
            <person name="Mikhailova N."/>
            <person name="Chen A."/>
            <person name="Palaniappan K."/>
            <person name="Land M."/>
            <person name="Hauser L."/>
            <person name="Chang Y.-J."/>
            <person name="Jeffries C.D."/>
            <person name="Chain P."/>
            <person name="Rohde M."/>
            <person name="Goeker M."/>
            <person name="Bristow J."/>
            <person name="Eisen J.A."/>
            <person name="Markowitz V."/>
            <person name="Hugenholtz P."/>
            <person name="Kyrpides N.C."/>
            <person name="Klenk H.-P."/>
            <person name="Lapidus A."/>
        </authorList>
    </citation>
    <scope>NUCLEOTIDE SEQUENCE [LARGE SCALE GENOMIC DNA]</scope>
    <source>
        <strain evidence="4">DSM 15894 / CECT 5975 / LMG 20990 / XIL07</strain>
    </source>
</reference>
<accession>D1BZE9</accession>
<dbReference type="Pfam" id="PF04304">
    <property type="entry name" value="DUF454"/>
    <property type="match status" value="1"/>
</dbReference>
<dbReference type="PANTHER" id="PTHR35813:SF1">
    <property type="entry name" value="INNER MEMBRANE PROTEIN YBAN"/>
    <property type="match status" value="1"/>
</dbReference>
<keyword evidence="2" id="KW-0472">Membrane</keyword>
<sequence>MTQLHDARATSWPPAPETGRSRARSVRRAVYNALGMVCVALGVIGVFVPVWPTTGFVILASILFSRANPRMYTWLLTSRMLGPYLQNWYHKTGIPMSYKIRTCVLLWAGLGVSMIFVSTPWLYALLAVVGIAVTWHVFAIRTRRAGPVATADGCAIRDSNPEPAD</sequence>
<keyword evidence="4" id="KW-1185">Reference proteome</keyword>
<dbReference type="RefSeq" id="WP_012877845.1">
    <property type="nucleotide sequence ID" value="NC_013530.1"/>
</dbReference>
<name>D1BZE9_XYLCX</name>
<organism evidence="3 4">
    <name type="scientific">Xylanimonas cellulosilytica (strain DSM 15894 / JCM 12276 / CECT 5975 / KCTC 9989 / LMG 20990 / NBRC 107835 / XIL07)</name>
    <dbReference type="NCBI Taxonomy" id="446471"/>
    <lineage>
        <taxon>Bacteria</taxon>
        <taxon>Bacillati</taxon>
        <taxon>Actinomycetota</taxon>
        <taxon>Actinomycetes</taxon>
        <taxon>Micrococcales</taxon>
        <taxon>Promicromonosporaceae</taxon>
        <taxon>Xylanimonas</taxon>
    </lineage>
</organism>
<dbReference type="PANTHER" id="PTHR35813">
    <property type="entry name" value="INNER MEMBRANE PROTEIN YBAN"/>
    <property type="match status" value="1"/>
</dbReference>
<reference evidence="4" key="1">
    <citation type="submission" date="2009-11" db="EMBL/GenBank/DDBJ databases">
        <title>The complete chromosome of Xylanimonas cellulosilytica DSM 15894.</title>
        <authorList>
            <consortium name="US DOE Joint Genome Institute (JGI-PGF)"/>
            <person name="Lucas S."/>
            <person name="Copeland A."/>
            <person name="Lapidus A."/>
            <person name="Glavina del Rio T."/>
            <person name="Dalin E."/>
            <person name="Tice H."/>
            <person name="Bruce D."/>
            <person name="Goodwin L."/>
            <person name="Pitluck S."/>
            <person name="Kyrpides N."/>
            <person name="Mavromatis K."/>
            <person name="Ivanova N."/>
            <person name="Mikhailova N."/>
            <person name="Foster B."/>
            <person name="Clum A."/>
            <person name="Brettin T."/>
            <person name="Detter J.C."/>
            <person name="Han C."/>
            <person name="Larimer F."/>
            <person name="Land M."/>
            <person name="Hauser L."/>
            <person name="Markowitz V."/>
            <person name="Cheng J.F."/>
            <person name="Hugenholtz P."/>
            <person name="Woyke T."/>
            <person name="Wu D."/>
            <person name="Gehrich-Schroeter G."/>
            <person name="Schneider S."/>
            <person name="Pukall S.R."/>
            <person name="Klenk H.P."/>
            <person name="Eisen J.A."/>
        </authorList>
    </citation>
    <scope>NUCLEOTIDE SEQUENCE [LARGE SCALE GENOMIC DNA]</scope>
    <source>
        <strain evidence="4">DSM 15894 / CECT 5975 / LMG 20990 / XIL07</strain>
    </source>
</reference>
<evidence type="ECO:0008006" key="5">
    <source>
        <dbReference type="Google" id="ProtNLM"/>
    </source>
</evidence>
<dbReference type="eggNOG" id="COG2832">
    <property type="taxonomic scope" value="Bacteria"/>
</dbReference>
<evidence type="ECO:0000313" key="4">
    <source>
        <dbReference type="Proteomes" id="UP000002255"/>
    </source>
</evidence>
<dbReference type="InterPro" id="IPR007401">
    <property type="entry name" value="DUF454"/>
</dbReference>
<keyword evidence="2" id="KW-1133">Transmembrane helix</keyword>
<feature type="transmembrane region" description="Helical" evidence="2">
    <location>
        <begin position="122"/>
        <end position="140"/>
    </location>
</feature>
<dbReference type="AlphaFoldDB" id="D1BZE9"/>
<dbReference type="OrthoDB" id="4422381at2"/>
<protein>
    <recommendedName>
        <fullName evidence="5">DUF454 domain-containing protein</fullName>
    </recommendedName>
</protein>